<dbReference type="Proteomes" id="UP000032142">
    <property type="component" value="Unassembled WGS sequence"/>
</dbReference>
<sequence length="24" mass="2932">MKEISKSYHTFNIHVINMRRCNLP</sequence>
<dbReference type="AlphaFoldDB" id="A0A0B0PFK0"/>
<accession>A0A0B0PFK0</accession>
<organism evidence="1 2">
    <name type="scientific">Gossypium arboreum</name>
    <name type="common">Tree cotton</name>
    <name type="synonym">Gossypium nanking</name>
    <dbReference type="NCBI Taxonomy" id="29729"/>
    <lineage>
        <taxon>Eukaryota</taxon>
        <taxon>Viridiplantae</taxon>
        <taxon>Streptophyta</taxon>
        <taxon>Embryophyta</taxon>
        <taxon>Tracheophyta</taxon>
        <taxon>Spermatophyta</taxon>
        <taxon>Magnoliopsida</taxon>
        <taxon>eudicotyledons</taxon>
        <taxon>Gunneridae</taxon>
        <taxon>Pentapetalae</taxon>
        <taxon>rosids</taxon>
        <taxon>malvids</taxon>
        <taxon>Malvales</taxon>
        <taxon>Malvaceae</taxon>
        <taxon>Malvoideae</taxon>
        <taxon>Gossypium</taxon>
    </lineage>
</organism>
<evidence type="ECO:0000313" key="1">
    <source>
        <dbReference type="EMBL" id="KHG23707.1"/>
    </source>
</evidence>
<reference evidence="2" key="1">
    <citation type="submission" date="2014-09" db="EMBL/GenBank/DDBJ databases">
        <authorList>
            <person name="Mudge J."/>
            <person name="Ramaraj T."/>
            <person name="Lindquist I.E."/>
            <person name="Bharti A.K."/>
            <person name="Sundararajan A."/>
            <person name="Cameron C.T."/>
            <person name="Woodward J.E."/>
            <person name="May G.D."/>
            <person name="Brubaker C."/>
            <person name="Broadhvest J."/>
            <person name="Wilkins T.A."/>
        </authorList>
    </citation>
    <scope>NUCLEOTIDE SEQUENCE</scope>
    <source>
        <strain evidence="2">cv. AKA8401</strain>
    </source>
</reference>
<name>A0A0B0PFK0_GOSAR</name>
<protein>
    <submittedName>
        <fullName evidence="1">Uncharacterized protein</fullName>
    </submittedName>
</protein>
<gene>
    <name evidence="1" type="ORF">F383_30020</name>
</gene>
<dbReference type="EMBL" id="KN426022">
    <property type="protein sequence ID" value="KHG23707.1"/>
    <property type="molecule type" value="Genomic_DNA"/>
</dbReference>
<keyword evidence="2" id="KW-1185">Reference proteome</keyword>
<evidence type="ECO:0000313" key="2">
    <source>
        <dbReference type="Proteomes" id="UP000032142"/>
    </source>
</evidence>
<proteinExistence type="predicted"/>